<proteinExistence type="predicted"/>
<accession>A0A9K3KEG5</accession>
<evidence type="ECO:0000256" key="1">
    <source>
        <dbReference type="SAM" id="MobiDB-lite"/>
    </source>
</evidence>
<dbReference type="Proteomes" id="UP000693970">
    <property type="component" value="Unassembled WGS sequence"/>
</dbReference>
<gene>
    <name evidence="2" type="ORF">IV203_007190</name>
</gene>
<comment type="caution">
    <text evidence="2">The sequence shown here is derived from an EMBL/GenBank/DDBJ whole genome shotgun (WGS) entry which is preliminary data.</text>
</comment>
<organism evidence="2 3">
    <name type="scientific">Nitzschia inconspicua</name>
    <dbReference type="NCBI Taxonomy" id="303405"/>
    <lineage>
        <taxon>Eukaryota</taxon>
        <taxon>Sar</taxon>
        <taxon>Stramenopiles</taxon>
        <taxon>Ochrophyta</taxon>
        <taxon>Bacillariophyta</taxon>
        <taxon>Bacillariophyceae</taxon>
        <taxon>Bacillariophycidae</taxon>
        <taxon>Bacillariales</taxon>
        <taxon>Bacillariaceae</taxon>
        <taxon>Nitzschia</taxon>
    </lineage>
</organism>
<evidence type="ECO:0000313" key="2">
    <source>
        <dbReference type="EMBL" id="KAG7342098.1"/>
    </source>
</evidence>
<sequence>MVEISQPAPFLEDEHIPLVEAVYIDSELTEVHPDNVIVDAFEMQCDASPIAAVANEVSPTTRRSSSCCSCVSNGSSSASHGHHHSFPEEEDATSLNSRISFQEADHLQDRRFMDHSLHPAVSLEEDNDNDTQVFGAGAAGAVLGLLMGGPFLCIILGLGSFVCSQQEGAVGDIARAMGDVALLTQSKFQELNEKHHLVDKGKEAAGKVLVQLKAANERHRQRRYNRGFEKKVKFRKFVAWCWKSLLDFERKHKILGGLSQKAKEHLDSLVEQYLPNDDPVNPRNQSSNNTSQQ</sequence>
<keyword evidence="3" id="KW-1185">Reference proteome</keyword>
<dbReference type="OrthoDB" id="10659644at2759"/>
<feature type="region of interest" description="Disordered" evidence="1">
    <location>
        <begin position="271"/>
        <end position="293"/>
    </location>
</feature>
<reference evidence="2" key="2">
    <citation type="submission" date="2021-04" db="EMBL/GenBank/DDBJ databases">
        <authorList>
            <person name="Podell S."/>
        </authorList>
    </citation>
    <scope>NUCLEOTIDE SEQUENCE</scope>
    <source>
        <strain evidence="2">Hildebrandi</strain>
    </source>
</reference>
<name>A0A9K3KEG5_9STRA</name>
<evidence type="ECO:0000313" key="3">
    <source>
        <dbReference type="Proteomes" id="UP000693970"/>
    </source>
</evidence>
<protein>
    <submittedName>
        <fullName evidence="2">Uncharacterized protein</fullName>
    </submittedName>
</protein>
<feature type="compositionally biased region" description="Polar residues" evidence="1">
    <location>
        <begin position="282"/>
        <end position="293"/>
    </location>
</feature>
<dbReference type="EMBL" id="JAGRRH010000025">
    <property type="protein sequence ID" value="KAG7342098.1"/>
    <property type="molecule type" value="Genomic_DNA"/>
</dbReference>
<reference evidence="2" key="1">
    <citation type="journal article" date="2021" name="Sci. Rep.">
        <title>Diploid genomic architecture of Nitzschia inconspicua, an elite biomass production diatom.</title>
        <authorList>
            <person name="Oliver A."/>
            <person name="Podell S."/>
            <person name="Pinowska A."/>
            <person name="Traller J.C."/>
            <person name="Smith S.R."/>
            <person name="McClure R."/>
            <person name="Beliaev A."/>
            <person name="Bohutskyi P."/>
            <person name="Hill E.A."/>
            <person name="Rabines A."/>
            <person name="Zheng H."/>
            <person name="Allen L.Z."/>
            <person name="Kuo A."/>
            <person name="Grigoriev I.V."/>
            <person name="Allen A.E."/>
            <person name="Hazlebeck D."/>
            <person name="Allen E.E."/>
        </authorList>
    </citation>
    <scope>NUCLEOTIDE SEQUENCE</scope>
    <source>
        <strain evidence="2">Hildebrandi</strain>
    </source>
</reference>
<dbReference type="AlphaFoldDB" id="A0A9K3KEG5"/>